<sequence length="438" mass="47948">MDWFTPYKDKRVIALLFLGFSSGLPLLLVFSTLSFWLREAGIDRASIGMLSWVALAYAIKWLWSPLVDKLKIPFLDRMLGRRRSWMLLAQLLIAFSLFLMSVANPQQSLWLFSLLALAVAFSSATQDIVIDAFRIDSAPTELQAAMAATYLAGYRIAMITAGAGSLVIAAWFAPTELEFSNLAWQKTYQIMALLMLPGIITTLLCQEPNAAISQHTSTQTAHPFSQRVINAFWQPIADFFNRFGQTAFLLMALIAVYRLSDVVMGVMANPFYIDTGFTKVEIASISKVYGVIMTLVGAALGGIILKQKGTLFCLFLGGLLAAATNLLFVTLSIKGNDLTWLTLVISIDNLSAGIATAAFIAFLSGLTNKQFSATQYAIFSSSMLLLPKFVAGFSGFAVDAFDYTLFFIGTSLLGLPALLFIALLAKKKILTNQQVSND</sequence>
<dbReference type="PANTHER" id="PTHR12778">
    <property type="entry name" value="SOLUTE CARRIER FAMILY 33 ACETYL-COA TRANSPORTER -RELATED"/>
    <property type="match status" value="1"/>
</dbReference>
<feature type="transmembrane region" description="Helical" evidence="6">
    <location>
        <begin position="247"/>
        <end position="268"/>
    </location>
</feature>
<feature type="transmembrane region" description="Helical" evidence="6">
    <location>
        <begin position="312"/>
        <end position="333"/>
    </location>
</feature>
<feature type="transmembrane region" description="Helical" evidence="6">
    <location>
        <begin position="84"/>
        <end position="103"/>
    </location>
</feature>
<evidence type="ECO:0000313" key="8">
    <source>
        <dbReference type="Proteomes" id="UP001163726"/>
    </source>
</evidence>
<comment type="subcellular location">
    <subcellularLocation>
        <location evidence="1">Membrane</location>
        <topology evidence="1">Multi-pass membrane protein</topology>
    </subcellularLocation>
</comment>
<dbReference type="PANTHER" id="PTHR12778:SF10">
    <property type="entry name" value="MAJOR FACILITATOR SUPERFAMILY DOMAIN-CONTAINING PROTEIN 3"/>
    <property type="match status" value="1"/>
</dbReference>
<evidence type="ECO:0000256" key="6">
    <source>
        <dbReference type="SAM" id="Phobius"/>
    </source>
</evidence>
<feature type="transmembrane region" description="Helical" evidence="6">
    <location>
        <begin position="45"/>
        <end position="63"/>
    </location>
</feature>
<keyword evidence="4 6" id="KW-1133">Transmembrane helix</keyword>
<feature type="transmembrane region" description="Helical" evidence="6">
    <location>
        <begin position="376"/>
        <end position="397"/>
    </location>
</feature>
<feature type="transmembrane region" description="Helical" evidence="6">
    <location>
        <begin position="288"/>
        <end position="305"/>
    </location>
</feature>
<name>A0ABY7AS82_9ALTE</name>
<proteinExistence type="predicted"/>
<feature type="transmembrane region" description="Helical" evidence="6">
    <location>
        <begin position="151"/>
        <end position="173"/>
    </location>
</feature>
<keyword evidence="8" id="KW-1185">Reference proteome</keyword>
<dbReference type="RefSeq" id="WP_268075590.1">
    <property type="nucleotide sequence ID" value="NZ_CP109965.1"/>
</dbReference>
<evidence type="ECO:0000256" key="3">
    <source>
        <dbReference type="ARBA" id="ARBA00022692"/>
    </source>
</evidence>
<accession>A0ABY7AS82</accession>
<keyword evidence="3 6" id="KW-0812">Transmembrane</keyword>
<dbReference type="InterPro" id="IPR004752">
    <property type="entry name" value="AmpG_permease/AT-1"/>
</dbReference>
<gene>
    <name evidence="7" type="ORF">OLW01_04780</name>
</gene>
<evidence type="ECO:0000256" key="2">
    <source>
        <dbReference type="ARBA" id="ARBA00022448"/>
    </source>
</evidence>
<evidence type="ECO:0000256" key="4">
    <source>
        <dbReference type="ARBA" id="ARBA00022989"/>
    </source>
</evidence>
<evidence type="ECO:0000256" key="1">
    <source>
        <dbReference type="ARBA" id="ARBA00004141"/>
    </source>
</evidence>
<dbReference type="NCBIfam" id="TIGR00901">
    <property type="entry name" value="2A0125"/>
    <property type="match status" value="1"/>
</dbReference>
<evidence type="ECO:0000313" key="7">
    <source>
        <dbReference type="EMBL" id="WAJ71126.1"/>
    </source>
</evidence>
<dbReference type="Proteomes" id="UP001163726">
    <property type="component" value="Chromosome"/>
</dbReference>
<dbReference type="SUPFAM" id="SSF103473">
    <property type="entry name" value="MFS general substrate transporter"/>
    <property type="match status" value="1"/>
</dbReference>
<reference evidence="7" key="1">
    <citation type="submission" date="2022-10" db="EMBL/GenBank/DDBJ databases">
        <title>Catenovulum adriacola sp. nov. isolated in the Harbour of Susak.</title>
        <authorList>
            <person name="Schoch T."/>
            <person name="Reich S.J."/>
            <person name="Stoeferle S."/>
            <person name="Flaiz M."/>
            <person name="Kazda M."/>
            <person name="Riedel C.U."/>
            <person name="Duerre P."/>
        </authorList>
    </citation>
    <scope>NUCLEOTIDE SEQUENCE</scope>
    <source>
        <strain evidence="7">TS8</strain>
    </source>
</reference>
<keyword evidence="5 6" id="KW-0472">Membrane</keyword>
<evidence type="ECO:0000256" key="5">
    <source>
        <dbReference type="ARBA" id="ARBA00023136"/>
    </source>
</evidence>
<dbReference type="InterPro" id="IPR011701">
    <property type="entry name" value="MFS"/>
</dbReference>
<dbReference type="EMBL" id="CP109965">
    <property type="protein sequence ID" value="WAJ71126.1"/>
    <property type="molecule type" value="Genomic_DNA"/>
</dbReference>
<feature type="transmembrane region" description="Helical" evidence="6">
    <location>
        <begin position="188"/>
        <end position="205"/>
    </location>
</feature>
<feature type="transmembrane region" description="Helical" evidence="6">
    <location>
        <begin position="339"/>
        <end position="364"/>
    </location>
</feature>
<dbReference type="Gene3D" id="1.20.1250.20">
    <property type="entry name" value="MFS general substrate transporter like domains"/>
    <property type="match status" value="2"/>
</dbReference>
<dbReference type="Pfam" id="PF07690">
    <property type="entry name" value="MFS_1"/>
    <property type="match status" value="1"/>
</dbReference>
<dbReference type="InterPro" id="IPR036259">
    <property type="entry name" value="MFS_trans_sf"/>
</dbReference>
<feature type="transmembrane region" description="Helical" evidence="6">
    <location>
        <begin position="403"/>
        <end position="425"/>
    </location>
</feature>
<feature type="transmembrane region" description="Helical" evidence="6">
    <location>
        <begin position="12"/>
        <end position="33"/>
    </location>
</feature>
<protein>
    <submittedName>
        <fullName evidence="7">MFS transporter</fullName>
    </submittedName>
</protein>
<organism evidence="7 8">
    <name type="scientific">Catenovulum adriaticum</name>
    <dbReference type="NCBI Taxonomy" id="2984846"/>
    <lineage>
        <taxon>Bacteria</taxon>
        <taxon>Pseudomonadati</taxon>
        <taxon>Pseudomonadota</taxon>
        <taxon>Gammaproteobacteria</taxon>
        <taxon>Alteromonadales</taxon>
        <taxon>Alteromonadaceae</taxon>
        <taxon>Catenovulum</taxon>
    </lineage>
</organism>
<keyword evidence="2" id="KW-0813">Transport</keyword>
<feature type="transmembrane region" description="Helical" evidence="6">
    <location>
        <begin position="109"/>
        <end position="130"/>
    </location>
</feature>